<dbReference type="InterPro" id="IPR016181">
    <property type="entry name" value="Acyl_CoA_acyltransferase"/>
</dbReference>
<keyword evidence="4" id="KW-1185">Reference proteome</keyword>
<reference evidence="2" key="2">
    <citation type="submission" date="2019-06" db="EMBL/GenBank/DDBJ databases">
        <title>Genomics analysis of Aphanomyces spp. identifies a new class of oomycete effector associated with host adaptation.</title>
        <authorList>
            <person name="Gaulin E."/>
        </authorList>
    </citation>
    <scope>NUCLEOTIDE SEQUENCE</scope>
    <source>
        <strain evidence="2">CBS 578.67</strain>
    </source>
</reference>
<dbReference type="Gene3D" id="3.40.630.30">
    <property type="match status" value="1"/>
</dbReference>
<dbReference type="InterPro" id="IPR052523">
    <property type="entry name" value="Trichothecene_AcTrans"/>
</dbReference>
<dbReference type="PANTHER" id="PTHR42791">
    <property type="entry name" value="GNAT FAMILY ACETYLTRANSFERASE"/>
    <property type="match status" value="1"/>
</dbReference>
<organism evidence="3 4">
    <name type="scientific">Aphanomyces stellatus</name>
    <dbReference type="NCBI Taxonomy" id="120398"/>
    <lineage>
        <taxon>Eukaryota</taxon>
        <taxon>Sar</taxon>
        <taxon>Stramenopiles</taxon>
        <taxon>Oomycota</taxon>
        <taxon>Saprolegniomycetes</taxon>
        <taxon>Saprolegniales</taxon>
        <taxon>Verrucalvaceae</taxon>
        <taxon>Aphanomyces</taxon>
    </lineage>
</organism>
<evidence type="ECO:0000313" key="4">
    <source>
        <dbReference type="Proteomes" id="UP000332933"/>
    </source>
</evidence>
<dbReference type="GO" id="GO:0016747">
    <property type="term" value="F:acyltransferase activity, transferring groups other than amino-acyl groups"/>
    <property type="evidence" value="ECO:0007669"/>
    <property type="project" value="InterPro"/>
</dbReference>
<dbReference type="PANTHER" id="PTHR42791:SF1">
    <property type="entry name" value="N-ACETYLTRANSFERASE DOMAIN-CONTAINING PROTEIN"/>
    <property type="match status" value="1"/>
</dbReference>
<name>A0A485KJ18_9STRA</name>
<protein>
    <submittedName>
        <fullName evidence="3">Aste57867_7934 protein</fullName>
    </submittedName>
</protein>
<dbReference type="EMBL" id="CAADRA010005022">
    <property type="protein sequence ID" value="VFT84827.1"/>
    <property type="molecule type" value="Genomic_DNA"/>
</dbReference>
<reference evidence="3 4" key="1">
    <citation type="submission" date="2019-03" db="EMBL/GenBank/DDBJ databases">
        <authorList>
            <person name="Gaulin E."/>
            <person name="Dumas B."/>
        </authorList>
    </citation>
    <scope>NUCLEOTIDE SEQUENCE [LARGE SCALE GENOMIC DNA]</scope>
    <source>
        <strain evidence="3">CBS 568.67</strain>
    </source>
</reference>
<evidence type="ECO:0000259" key="1">
    <source>
        <dbReference type="PROSITE" id="PS51186"/>
    </source>
</evidence>
<dbReference type="InterPro" id="IPR000182">
    <property type="entry name" value="GNAT_dom"/>
</dbReference>
<feature type="domain" description="N-acetyltransferase" evidence="1">
    <location>
        <begin position="123"/>
        <end position="199"/>
    </location>
</feature>
<evidence type="ECO:0000313" key="3">
    <source>
        <dbReference type="EMBL" id="VFT84827.1"/>
    </source>
</evidence>
<dbReference type="SUPFAM" id="SSF55729">
    <property type="entry name" value="Acyl-CoA N-acyltransferases (Nat)"/>
    <property type="match status" value="1"/>
</dbReference>
<gene>
    <name evidence="3" type="primary">Aste57867_7934</name>
    <name evidence="2" type="ORF">As57867_007904</name>
    <name evidence="3" type="ORF">ASTE57867_7934</name>
</gene>
<dbReference type="OrthoDB" id="4738875at2759"/>
<dbReference type="CDD" id="cd04301">
    <property type="entry name" value="NAT_SF"/>
    <property type="match status" value="1"/>
</dbReference>
<evidence type="ECO:0000313" key="2">
    <source>
        <dbReference type="EMBL" id="KAF0701639.1"/>
    </source>
</evidence>
<dbReference type="Proteomes" id="UP000332933">
    <property type="component" value="Unassembled WGS sequence"/>
</dbReference>
<dbReference type="EMBL" id="VJMH01005001">
    <property type="protein sequence ID" value="KAF0701639.1"/>
    <property type="molecule type" value="Genomic_DNA"/>
</dbReference>
<dbReference type="Pfam" id="PF00583">
    <property type="entry name" value="Acetyltransf_1"/>
    <property type="match status" value="1"/>
</dbReference>
<dbReference type="AlphaFoldDB" id="A0A485KJ18"/>
<sequence>MTISKTPETSIAADVLATAFLHYPPFDFAFEGENEEAQARKLRILFRCCVQAARLFGGIVQTEDKNGALLWLPGPKASLGLCDELRSGMGMLPFQLGFRQTWRLSQDGIMQYILQHANVERMGYIWLVGVDAKCQGKGYCRILMEQAMDEMKSQGMTECWLSTDTETNVKRYERLGFDVVHMKLGQSSGHTAWIMRKLT</sequence>
<dbReference type="PROSITE" id="PS51186">
    <property type="entry name" value="GNAT"/>
    <property type="match status" value="1"/>
</dbReference>
<proteinExistence type="predicted"/>
<accession>A0A485KJ18</accession>